<dbReference type="Proteomes" id="UP000244880">
    <property type="component" value="Unassembled WGS sequence"/>
</dbReference>
<dbReference type="AlphaFoldDB" id="A0A2R8BA70"/>
<dbReference type="RefSeq" id="WP_108827229.1">
    <property type="nucleotide sequence ID" value="NZ_OMOR01000001.1"/>
</dbReference>
<dbReference type="EMBL" id="OMOR01000001">
    <property type="protein sequence ID" value="SPH19949.1"/>
    <property type="molecule type" value="Genomic_DNA"/>
</dbReference>
<dbReference type="Pfam" id="PF00561">
    <property type="entry name" value="Abhydrolase_1"/>
    <property type="match status" value="1"/>
</dbReference>
<keyword evidence="3" id="KW-1185">Reference proteome</keyword>
<evidence type="ECO:0000313" key="3">
    <source>
        <dbReference type="Proteomes" id="UP000244880"/>
    </source>
</evidence>
<name>A0A2R8BA70_9RHOB</name>
<dbReference type="Gene3D" id="3.40.50.1820">
    <property type="entry name" value="alpha/beta hydrolase"/>
    <property type="match status" value="1"/>
</dbReference>
<sequence>MTAPWTSAPDARLHVGDADLEYACFGPTPDQAPTLVMLHEGLGSLSLWRDLPERLAAATGWGVVAYSRAGYGQSSTVPLPRPMDYADREAKDVLGAVLDALGVGSCVLMGHSEGASICAIYAGSVSDMRVRGLVLIAPHFFADPRGLAHMSSVRKAYETGGLREKMARHHADPDVAFFGWHDRWTHPDQVRWNIADSIDHWRIPVLAIQGSEDAYGSLDQITEIEDRIYAPLEMLLLDDIGHMPQFEAPDVTLTAITEFCTRLQAFEQSPSPIV</sequence>
<organism evidence="2 3">
    <name type="scientific">Ascidiaceihabitans donghaensis</name>
    <dbReference type="NCBI Taxonomy" id="1510460"/>
    <lineage>
        <taxon>Bacteria</taxon>
        <taxon>Pseudomonadati</taxon>
        <taxon>Pseudomonadota</taxon>
        <taxon>Alphaproteobacteria</taxon>
        <taxon>Rhodobacterales</taxon>
        <taxon>Paracoccaceae</taxon>
        <taxon>Ascidiaceihabitans</taxon>
    </lineage>
</organism>
<keyword evidence="2" id="KW-0456">Lyase</keyword>
<evidence type="ECO:0000313" key="2">
    <source>
        <dbReference type="EMBL" id="SPH19949.1"/>
    </source>
</evidence>
<dbReference type="GO" id="GO:0070205">
    <property type="term" value="F:2-succinyl-6-hydroxy-2,4-cyclohexadiene-1-carboxylate synthase activity"/>
    <property type="evidence" value="ECO:0007669"/>
    <property type="project" value="UniProtKB-EC"/>
</dbReference>
<dbReference type="InterPro" id="IPR029058">
    <property type="entry name" value="AB_hydrolase_fold"/>
</dbReference>
<proteinExistence type="predicted"/>
<dbReference type="PANTHER" id="PTHR43798">
    <property type="entry name" value="MONOACYLGLYCEROL LIPASE"/>
    <property type="match status" value="1"/>
</dbReference>
<dbReference type="SUPFAM" id="SSF53474">
    <property type="entry name" value="alpha/beta-Hydrolases"/>
    <property type="match status" value="1"/>
</dbReference>
<reference evidence="2 3" key="1">
    <citation type="submission" date="2018-03" db="EMBL/GenBank/DDBJ databases">
        <authorList>
            <person name="Keele B.F."/>
        </authorList>
    </citation>
    <scope>NUCLEOTIDE SEQUENCE [LARGE SCALE GENOMIC DNA]</scope>
    <source>
        <strain evidence="2 3">CECT 8599</strain>
    </source>
</reference>
<dbReference type="GO" id="GO:0016020">
    <property type="term" value="C:membrane"/>
    <property type="evidence" value="ECO:0007669"/>
    <property type="project" value="TreeGrafter"/>
</dbReference>
<dbReference type="InterPro" id="IPR000073">
    <property type="entry name" value="AB_hydrolase_1"/>
</dbReference>
<gene>
    <name evidence="2" type="primary">menH_1</name>
    <name evidence="2" type="ORF">ASD8599_00690</name>
</gene>
<dbReference type="InterPro" id="IPR050266">
    <property type="entry name" value="AB_hydrolase_sf"/>
</dbReference>
<dbReference type="EC" id="4.2.99.20" evidence="2"/>
<dbReference type="OrthoDB" id="9779853at2"/>
<feature type="domain" description="AB hydrolase-1" evidence="1">
    <location>
        <begin position="33"/>
        <end position="141"/>
    </location>
</feature>
<protein>
    <submittedName>
        <fullName evidence="2">2-succinyl-6-hydroxy-2, 4-cyclohexadiene-1-carboxylate synthase</fullName>
        <ecNumber evidence="2">4.2.99.20</ecNumber>
    </submittedName>
</protein>
<accession>A0A2R8BA70</accession>
<dbReference type="PANTHER" id="PTHR43798:SF33">
    <property type="entry name" value="HYDROLASE, PUTATIVE (AFU_ORTHOLOGUE AFUA_2G14860)-RELATED"/>
    <property type="match status" value="1"/>
</dbReference>
<evidence type="ECO:0000259" key="1">
    <source>
        <dbReference type="Pfam" id="PF00561"/>
    </source>
</evidence>